<dbReference type="InterPro" id="IPR005320">
    <property type="entry name" value="Peptidase_S51"/>
</dbReference>
<proteinExistence type="inferred from homology"/>
<organism evidence="5 6">
    <name type="scientific">Balneicella halophila</name>
    <dbReference type="NCBI Taxonomy" id="1537566"/>
    <lineage>
        <taxon>Bacteria</taxon>
        <taxon>Pseudomonadati</taxon>
        <taxon>Bacteroidota</taxon>
        <taxon>Bacteroidia</taxon>
        <taxon>Bacteroidales</taxon>
        <taxon>Balneicellaceae</taxon>
        <taxon>Balneicella</taxon>
    </lineage>
</organism>
<dbReference type="SUPFAM" id="SSF52317">
    <property type="entry name" value="Class I glutamine amidotransferase-like"/>
    <property type="match status" value="1"/>
</dbReference>
<dbReference type="GO" id="GO:0006508">
    <property type="term" value="P:proteolysis"/>
    <property type="evidence" value="ECO:0007669"/>
    <property type="project" value="UniProtKB-KW"/>
</dbReference>
<keyword evidence="3" id="KW-0378">Hydrolase</keyword>
<keyword evidence="6" id="KW-1185">Reference proteome</keyword>
<evidence type="ECO:0000256" key="4">
    <source>
        <dbReference type="ARBA" id="ARBA00022825"/>
    </source>
</evidence>
<evidence type="ECO:0000313" key="5">
    <source>
        <dbReference type="EMBL" id="PVX51864.1"/>
    </source>
</evidence>
<keyword evidence="4" id="KW-0720">Serine protease</keyword>
<keyword evidence="2" id="KW-0645">Protease</keyword>
<dbReference type="EMBL" id="QENZ01000003">
    <property type="protein sequence ID" value="PVX51864.1"/>
    <property type="molecule type" value="Genomic_DNA"/>
</dbReference>
<dbReference type="Pfam" id="PF03575">
    <property type="entry name" value="Peptidase_S51"/>
    <property type="match status" value="1"/>
</dbReference>
<dbReference type="PANTHER" id="PTHR20842:SF0">
    <property type="entry name" value="ALPHA-ASPARTYL DIPEPTIDASE"/>
    <property type="match status" value="1"/>
</dbReference>
<dbReference type="RefSeq" id="WP_116495437.1">
    <property type="nucleotide sequence ID" value="NZ_QENZ01000003.1"/>
</dbReference>
<comment type="similarity">
    <text evidence="1">Belongs to the peptidase S51 family.</text>
</comment>
<dbReference type="InterPro" id="IPR029062">
    <property type="entry name" value="Class_I_gatase-like"/>
</dbReference>
<name>A0A7L4USC5_BALHA</name>
<evidence type="ECO:0000256" key="2">
    <source>
        <dbReference type="ARBA" id="ARBA00022670"/>
    </source>
</evidence>
<evidence type="ECO:0000256" key="3">
    <source>
        <dbReference type="ARBA" id="ARBA00022801"/>
    </source>
</evidence>
<accession>A0A7L4USC5</accession>
<dbReference type="AlphaFoldDB" id="A0A7L4USC5"/>
<dbReference type="GO" id="GO:0008236">
    <property type="term" value="F:serine-type peptidase activity"/>
    <property type="evidence" value="ECO:0007669"/>
    <property type="project" value="UniProtKB-KW"/>
</dbReference>
<dbReference type="PANTHER" id="PTHR20842">
    <property type="entry name" value="PROTEASE S51 ALPHA-ASPARTYL DIPEPTIDASE"/>
    <property type="match status" value="1"/>
</dbReference>
<dbReference type="Proteomes" id="UP000251835">
    <property type="component" value="Unassembled WGS sequence"/>
</dbReference>
<evidence type="ECO:0000313" key="6">
    <source>
        <dbReference type="Proteomes" id="UP000251835"/>
    </source>
</evidence>
<reference evidence="5 6" key="1">
    <citation type="submission" date="2018-05" db="EMBL/GenBank/DDBJ databases">
        <title>Genomic Encyclopedia of Type Strains, Phase IV (KMG-IV): sequencing the most valuable type-strain genomes for metagenomic binning, comparative biology and taxonomic classification.</title>
        <authorList>
            <person name="Goeker M."/>
        </authorList>
    </citation>
    <scope>NUCLEOTIDE SEQUENCE [LARGE SCALE GENOMIC DNA]</scope>
    <source>
        <strain evidence="5 6">DSM 28579</strain>
    </source>
</reference>
<gene>
    <name evidence="5" type="ORF">C7377_0155</name>
</gene>
<sequence>MKLLLISNSTMPGEPYFSYPQPYIKEFLGDEPRHIVFIPFAGVSMTFDEYEQKVKKSVVASGHQLKSIHRYDNFRKAILEAEVIMVGGGNTWHLTRLLHENDLIDAVRKRVIEDGVPYIGWSAGSNVACPTLKTTNDMPIVDPLGFDTFNLVPFQINAHYTDLTVQGHGGETREMRLDEFVIANPDTYVLGLREGSMIWVEDGKYTLRGHEQPCKVFKHGEETKEYNDLSELNF</sequence>
<comment type="caution">
    <text evidence="5">The sequence shown here is derived from an EMBL/GenBank/DDBJ whole genome shotgun (WGS) entry which is preliminary data.</text>
</comment>
<dbReference type="Gene3D" id="3.40.50.880">
    <property type="match status" value="1"/>
</dbReference>
<evidence type="ECO:0000256" key="1">
    <source>
        <dbReference type="ARBA" id="ARBA00006534"/>
    </source>
</evidence>
<dbReference type="CDD" id="cd03146">
    <property type="entry name" value="GAT1_Peptidase_E"/>
    <property type="match status" value="1"/>
</dbReference>
<dbReference type="OrthoDB" id="3373764at2"/>
<dbReference type="NCBIfam" id="NF003642">
    <property type="entry name" value="PRK05282.1"/>
    <property type="match status" value="1"/>
</dbReference>
<protein>
    <submittedName>
        <fullName evidence="5">Dipeptidase E</fullName>
    </submittedName>
</protein>